<dbReference type="Pfam" id="PF00275">
    <property type="entry name" value="EPSP_synthase"/>
    <property type="match status" value="1"/>
</dbReference>
<dbReference type="InterPro" id="IPR013792">
    <property type="entry name" value="RNA3'P_cycl/enolpyr_Trfase_a/b"/>
</dbReference>
<dbReference type="GO" id="GO:0008360">
    <property type="term" value="P:regulation of cell shape"/>
    <property type="evidence" value="ECO:0007669"/>
    <property type="project" value="UniProtKB-KW"/>
</dbReference>
<sequence>MAKYIVDGGVPLRGKVKIPGAKNAGFKLMIASLLSDDMSTLSNIPYIRDVIAVREIIGTLGGKVEIFDNTAQISGGVSKWQLPEELGLKSRASFMYLPVLLHRFKKAKVPVPVGDKIGDRPINWFLEGLQKMGAKVKKGDGLIEASSTRGLVGTRYNFPKNSHTGTEALLMAASLAKGKTILENAASEPEVDDLISFLNQMGAKIKRGPERAIEIEGANSLKGALHTVMPDRNETVTFGCMAIGTKGEIEVENANANHVKAFMEKVKHAGEIIEIKNSLKFVYKRGLKSTNVTTSAYPGFMTDWQSLWTALMTQANGESTVHETIFENRFGYVPNLVKMGGKIELYSPKVGNPEKVYNFEWDEQSSKLPHAAKISGPTRLLGGNLNISDIRAGATLVLAALMAEGRSEIYGIEHLERGYDDLGGRLERLGARIRKVD</sequence>
<keyword evidence="7 12" id="KW-0573">Peptidoglycan synthesis</keyword>
<comment type="subcellular location">
    <subcellularLocation>
        <location evidence="1 12">Cytoplasm</location>
    </subcellularLocation>
</comment>
<evidence type="ECO:0000256" key="7">
    <source>
        <dbReference type="ARBA" id="ARBA00022984"/>
    </source>
</evidence>
<accession>A0A1G1WED1</accession>
<dbReference type="SUPFAM" id="SSF55205">
    <property type="entry name" value="EPT/RTPC-like"/>
    <property type="match status" value="1"/>
</dbReference>
<dbReference type="PANTHER" id="PTHR43783:SF1">
    <property type="entry name" value="UDP-N-ACETYLGLUCOSAMINE 1-CARBOXYVINYLTRANSFERASE"/>
    <property type="match status" value="1"/>
</dbReference>
<reference evidence="14 15" key="1">
    <citation type="journal article" date="2016" name="Nat. Commun.">
        <title>Thousands of microbial genomes shed light on interconnected biogeochemical processes in an aquifer system.</title>
        <authorList>
            <person name="Anantharaman K."/>
            <person name="Brown C.T."/>
            <person name="Hug L.A."/>
            <person name="Sharon I."/>
            <person name="Castelle C.J."/>
            <person name="Probst A.J."/>
            <person name="Thomas B.C."/>
            <person name="Singh A."/>
            <person name="Wilkins M.J."/>
            <person name="Karaoz U."/>
            <person name="Brodie E.L."/>
            <person name="Williams K.H."/>
            <person name="Hubbard S.S."/>
            <person name="Banfield J.F."/>
        </authorList>
    </citation>
    <scope>NUCLEOTIDE SEQUENCE [LARGE SCALE GENOMIC DNA]</scope>
</reference>
<dbReference type="InterPro" id="IPR036968">
    <property type="entry name" value="Enolpyruvate_Tfrase_sf"/>
</dbReference>
<feature type="binding site" evidence="12">
    <location>
        <position position="325"/>
    </location>
    <ligand>
        <name>UDP-N-acetyl-alpha-D-glucosamine</name>
        <dbReference type="ChEBI" id="CHEBI:57705"/>
    </ligand>
</feature>
<evidence type="ECO:0000256" key="10">
    <source>
        <dbReference type="ARBA" id="ARBA00038367"/>
    </source>
</evidence>
<keyword evidence="6 12" id="KW-0133">Cell shape</keyword>
<feature type="binding site" evidence="12">
    <location>
        <begin position="22"/>
        <end position="23"/>
    </location>
    <ligand>
        <name>phosphoenolpyruvate</name>
        <dbReference type="ChEBI" id="CHEBI:58702"/>
    </ligand>
</feature>
<evidence type="ECO:0000256" key="4">
    <source>
        <dbReference type="ARBA" id="ARBA00022618"/>
    </source>
</evidence>
<feature type="active site" description="Proton donor" evidence="12">
    <location>
        <position position="115"/>
    </location>
</feature>
<dbReference type="GO" id="GO:0009252">
    <property type="term" value="P:peptidoglycan biosynthetic process"/>
    <property type="evidence" value="ECO:0007669"/>
    <property type="project" value="UniProtKB-UniRule"/>
</dbReference>
<dbReference type="GO" id="GO:0008760">
    <property type="term" value="F:UDP-N-acetylglucosamine 1-carboxyvinyltransferase activity"/>
    <property type="evidence" value="ECO:0007669"/>
    <property type="project" value="UniProtKB-UniRule"/>
</dbReference>
<dbReference type="Gene3D" id="3.65.10.10">
    <property type="entry name" value="Enolpyruvate transferase domain"/>
    <property type="match status" value="2"/>
</dbReference>
<evidence type="ECO:0000259" key="13">
    <source>
        <dbReference type="Pfam" id="PF00275"/>
    </source>
</evidence>
<evidence type="ECO:0000256" key="11">
    <source>
        <dbReference type="ARBA" id="ARBA00047527"/>
    </source>
</evidence>
<dbReference type="InterPro" id="IPR001986">
    <property type="entry name" value="Enolpyruvate_Tfrase_dom"/>
</dbReference>
<keyword evidence="5 12" id="KW-0808">Transferase</keyword>
<feature type="domain" description="Enolpyruvate transferase" evidence="13">
    <location>
        <begin position="7"/>
        <end position="422"/>
    </location>
</feature>
<dbReference type="UniPathway" id="UPA00219"/>
<dbReference type="AlphaFoldDB" id="A0A1G1WED1"/>
<dbReference type="NCBIfam" id="TIGR01072">
    <property type="entry name" value="murA"/>
    <property type="match status" value="1"/>
</dbReference>
<protein>
    <recommendedName>
        <fullName evidence="12">UDP-N-acetylglucosamine 1-carboxyvinyltransferase</fullName>
        <ecNumber evidence="12">2.5.1.7</ecNumber>
    </recommendedName>
    <alternativeName>
        <fullName evidence="12">Enoylpyruvate transferase</fullName>
    </alternativeName>
    <alternativeName>
        <fullName evidence="12">UDP-N-acetylglucosamine enolpyruvyl transferase</fullName>
        <shortName evidence="12">EPT</shortName>
    </alternativeName>
</protein>
<feature type="binding site" evidence="12">
    <location>
        <position position="303"/>
    </location>
    <ligand>
        <name>UDP-N-acetyl-alpha-D-glucosamine</name>
        <dbReference type="ChEBI" id="CHEBI:57705"/>
    </ligand>
</feature>
<keyword evidence="8 12" id="KW-0131">Cell cycle</keyword>
<feature type="binding site" evidence="12">
    <location>
        <position position="91"/>
    </location>
    <ligand>
        <name>UDP-N-acetyl-alpha-D-glucosamine</name>
        <dbReference type="ChEBI" id="CHEBI:57705"/>
    </ligand>
</feature>
<comment type="function">
    <text evidence="12">Cell wall formation. Adds enolpyruvyl to UDP-N-acetylglucosamine.</text>
</comment>
<comment type="pathway">
    <text evidence="2 12">Cell wall biogenesis; peptidoglycan biosynthesis.</text>
</comment>
<comment type="similarity">
    <text evidence="10 12">Belongs to the EPSP synthase family. MurA subfamily.</text>
</comment>
<evidence type="ECO:0000256" key="9">
    <source>
        <dbReference type="ARBA" id="ARBA00023316"/>
    </source>
</evidence>
<dbReference type="Proteomes" id="UP000178162">
    <property type="component" value="Unassembled WGS sequence"/>
</dbReference>
<evidence type="ECO:0000256" key="8">
    <source>
        <dbReference type="ARBA" id="ARBA00023306"/>
    </source>
</evidence>
<evidence type="ECO:0000256" key="12">
    <source>
        <dbReference type="HAMAP-Rule" id="MF_00111"/>
    </source>
</evidence>
<dbReference type="InterPro" id="IPR005750">
    <property type="entry name" value="UDP_GlcNAc_COvinyl_MurA"/>
</dbReference>
<comment type="catalytic activity">
    <reaction evidence="11 12">
        <text>phosphoenolpyruvate + UDP-N-acetyl-alpha-D-glucosamine = UDP-N-acetyl-3-O-(1-carboxyvinyl)-alpha-D-glucosamine + phosphate</text>
        <dbReference type="Rhea" id="RHEA:18681"/>
        <dbReference type="ChEBI" id="CHEBI:43474"/>
        <dbReference type="ChEBI" id="CHEBI:57705"/>
        <dbReference type="ChEBI" id="CHEBI:58702"/>
        <dbReference type="ChEBI" id="CHEBI:68483"/>
        <dbReference type="EC" id="2.5.1.7"/>
    </reaction>
</comment>
<evidence type="ECO:0000256" key="6">
    <source>
        <dbReference type="ARBA" id="ARBA00022960"/>
    </source>
</evidence>
<evidence type="ECO:0000256" key="3">
    <source>
        <dbReference type="ARBA" id="ARBA00022490"/>
    </source>
</evidence>
<evidence type="ECO:0000256" key="1">
    <source>
        <dbReference type="ARBA" id="ARBA00004496"/>
    </source>
</evidence>
<comment type="caution">
    <text evidence="14">The sequence shown here is derived from an EMBL/GenBank/DDBJ whole genome shotgun (WGS) entry which is preliminary data.</text>
</comment>
<dbReference type="CDD" id="cd01555">
    <property type="entry name" value="UdpNAET"/>
    <property type="match status" value="1"/>
</dbReference>
<dbReference type="InterPro" id="IPR050068">
    <property type="entry name" value="MurA_subfamily"/>
</dbReference>
<dbReference type="EC" id="2.5.1.7" evidence="12"/>
<dbReference type="GO" id="GO:0071555">
    <property type="term" value="P:cell wall organization"/>
    <property type="evidence" value="ECO:0007669"/>
    <property type="project" value="UniProtKB-KW"/>
</dbReference>
<proteinExistence type="inferred from homology"/>
<keyword evidence="9 12" id="KW-0961">Cell wall biogenesis/degradation</keyword>
<dbReference type="GO" id="GO:0005737">
    <property type="term" value="C:cytoplasm"/>
    <property type="evidence" value="ECO:0007669"/>
    <property type="project" value="UniProtKB-SubCell"/>
</dbReference>
<dbReference type="NCBIfam" id="NF006873">
    <property type="entry name" value="PRK09369.1"/>
    <property type="match status" value="1"/>
</dbReference>
<dbReference type="GO" id="GO:0019277">
    <property type="term" value="P:UDP-N-acetylgalactosamine biosynthetic process"/>
    <property type="evidence" value="ECO:0007669"/>
    <property type="project" value="InterPro"/>
</dbReference>
<evidence type="ECO:0000256" key="2">
    <source>
        <dbReference type="ARBA" id="ARBA00004752"/>
    </source>
</evidence>
<dbReference type="GO" id="GO:0051301">
    <property type="term" value="P:cell division"/>
    <property type="evidence" value="ECO:0007669"/>
    <property type="project" value="UniProtKB-KW"/>
</dbReference>
<dbReference type="PANTHER" id="PTHR43783">
    <property type="entry name" value="UDP-N-ACETYLGLUCOSAMINE 1-CARBOXYVINYLTRANSFERASE"/>
    <property type="match status" value="1"/>
</dbReference>
<organism evidence="14 15">
    <name type="scientific">Candidatus Woykebacteria bacterium RBG_16_39_9b</name>
    <dbReference type="NCBI Taxonomy" id="1802595"/>
    <lineage>
        <taxon>Bacteria</taxon>
        <taxon>Candidatus Woykeibacteriota</taxon>
    </lineage>
</organism>
<keyword evidence="3 12" id="KW-0963">Cytoplasm</keyword>
<evidence type="ECO:0000313" key="14">
    <source>
        <dbReference type="EMBL" id="OGY26038.1"/>
    </source>
</evidence>
<evidence type="ECO:0000313" key="15">
    <source>
        <dbReference type="Proteomes" id="UP000178162"/>
    </source>
</evidence>
<evidence type="ECO:0000256" key="5">
    <source>
        <dbReference type="ARBA" id="ARBA00022679"/>
    </source>
</evidence>
<keyword evidence="4 12" id="KW-0132">Cell division</keyword>
<dbReference type="EMBL" id="MHCR01000003">
    <property type="protein sequence ID" value="OGY26038.1"/>
    <property type="molecule type" value="Genomic_DNA"/>
</dbReference>
<gene>
    <name evidence="12" type="primary">murA</name>
    <name evidence="14" type="ORF">A2134_01660</name>
</gene>
<comment type="caution">
    <text evidence="12">Lacks conserved residue(s) required for the propagation of feature annotation.</text>
</comment>
<dbReference type="HAMAP" id="MF_00111">
    <property type="entry name" value="MurA"/>
    <property type="match status" value="1"/>
</dbReference>
<name>A0A1G1WED1_9BACT</name>
<dbReference type="STRING" id="1802595.A2134_01660"/>